<comment type="caution">
    <text evidence="8">The sequence shown here is derived from an EMBL/GenBank/DDBJ whole genome shotgun (WGS) entry which is preliminary data.</text>
</comment>
<dbReference type="PANTHER" id="PTHR44042:SF67">
    <property type="entry name" value="MYB-LIKE PROTEIN I"/>
    <property type="match status" value="1"/>
</dbReference>
<feature type="region of interest" description="Disordered" evidence="5">
    <location>
        <begin position="1"/>
        <end position="21"/>
    </location>
</feature>
<reference evidence="8" key="2">
    <citation type="submission" date="2022-01" db="EMBL/GenBank/DDBJ databases">
        <authorList>
            <person name="Hirooka S."/>
            <person name="Miyagishima S.Y."/>
        </authorList>
    </citation>
    <scope>NUCLEOTIDE SEQUENCE</scope>
    <source>
        <strain evidence="8">NBRC 102759</strain>
    </source>
</reference>
<feature type="compositionally biased region" description="Basic residues" evidence="5">
    <location>
        <begin position="1"/>
        <end position="15"/>
    </location>
</feature>
<dbReference type="GO" id="GO:0003677">
    <property type="term" value="F:DNA binding"/>
    <property type="evidence" value="ECO:0007669"/>
    <property type="project" value="InterPro"/>
</dbReference>
<dbReference type="InterPro" id="IPR006447">
    <property type="entry name" value="Myb_dom_plants"/>
</dbReference>
<dbReference type="EMBL" id="BQMJ01000053">
    <property type="protein sequence ID" value="GJQ14246.1"/>
    <property type="molecule type" value="Genomic_DNA"/>
</dbReference>
<organism evidence="8 9">
    <name type="scientific">Galdieria partita</name>
    <dbReference type="NCBI Taxonomy" id="83374"/>
    <lineage>
        <taxon>Eukaryota</taxon>
        <taxon>Rhodophyta</taxon>
        <taxon>Bangiophyceae</taxon>
        <taxon>Galdieriales</taxon>
        <taxon>Galdieriaceae</taxon>
        <taxon>Galdieria</taxon>
    </lineage>
</organism>
<dbReference type="SMART" id="SM00717">
    <property type="entry name" value="SANT"/>
    <property type="match status" value="1"/>
</dbReference>
<dbReference type="InterPro" id="IPR017884">
    <property type="entry name" value="SANT_dom"/>
</dbReference>
<reference evidence="8" key="1">
    <citation type="journal article" date="2022" name="Proc. Natl. Acad. Sci. U.S.A.">
        <title>Life cycle and functional genomics of the unicellular red alga Galdieria for elucidating algal and plant evolution and industrial use.</title>
        <authorList>
            <person name="Hirooka S."/>
            <person name="Itabashi T."/>
            <person name="Ichinose T.M."/>
            <person name="Onuma R."/>
            <person name="Fujiwara T."/>
            <person name="Yamashita S."/>
            <person name="Jong L.W."/>
            <person name="Tomita R."/>
            <person name="Iwane A.H."/>
            <person name="Miyagishima S.Y."/>
        </authorList>
    </citation>
    <scope>NUCLEOTIDE SEQUENCE</scope>
    <source>
        <strain evidence="8">NBRC 102759</strain>
    </source>
</reference>
<name>A0A9C7USP5_9RHOD</name>
<dbReference type="InterPro" id="IPR001005">
    <property type="entry name" value="SANT/Myb"/>
</dbReference>
<evidence type="ECO:0000256" key="5">
    <source>
        <dbReference type="SAM" id="MobiDB-lite"/>
    </source>
</evidence>
<evidence type="ECO:0008006" key="10">
    <source>
        <dbReference type="Google" id="ProtNLM"/>
    </source>
</evidence>
<dbReference type="PANTHER" id="PTHR44042">
    <property type="entry name" value="DUPLICATED HOMEODOMAIN-LIKE SUPERFAMILY PROTEIN-RELATED"/>
    <property type="match status" value="1"/>
</dbReference>
<evidence type="ECO:0000256" key="2">
    <source>
        <dbReference type="ARBA" id="ARBA00023163"/>
    </source>
</evidence>
<evidence type="ECO:0000256" key="3">
    <source>
        <dbReference type="ARBA" id="ARBA00023242"/>
    </source>
</evidence>
<dbReference type="Pfam" id="PF00249">
    <property type="entry name" value="Myb_DNA-binding"/>
    <property type="match status" value="1"/>
</dbReference>
<feature type="domain" description="HTH myb-type" evidence="7">
    <location>
        <begin position="195"/>
        <end position="242"/>
    </location>
</feature>
<feature type="coiled-coil region" evidence="4">
    <location>
        <begin position="75"/>
        <end position="102"/>
    </location>
</feature>
<dbReference type="InterPro" id="IPR017930">
    <property type="entry name" value="Myb_dom"/>
</dbReference>
<keyword evidence="1" id="KW-0805">Transcription regulation</keyword>
<keyword evidence="9" id="KW-1185">Reference proteome</keyword>
<gene>
    <name evidence="8" type="ORF">GpartN1_g6037.t1</name>
</gene>
<evidence type="ECO:0000313" key="9">
    <source>
        <dbReference type="Proteomes" id="UP001061958"/>
    </source>
</evidence>
<dbReference type="InterPro" id="IPR009057">
    <property type="entry name" value="Homeodomain-like_sf"/>
</dbReference>
<dbReference type="PROSITE" id="PS51294">
    <property type="entry name" value="HTH_MYB"/>
    <property type="match status" value="1"/>
</dbReference>
<dbReference type="PROSITE" id="PS51293">
    <property type="entry name" value="SANT"/>
    <property type="match status" value="1"/>
</dbReference>
<protein>
    <recommendedName>
        <fullName evidence="10">Myb domain-containing protein</fullName>
    </recommendedName>
</protein>
<evidence type="ECO:0000313" key="8">
    <source>
        <dbReference type="EMBL" id="GJQ14246.1"/>
    </source>
</evidence>
<sequence>MLSSRSRVKKKRRQQLIKENAFSPEQAQEVEEVKSSLSTESIQNDFVKSSDVASSCFKFNENESFEVAGIPQLVFEQQRKRIEQLEKDLKETKIEIEKLRMYNRQLALGLTSLHRQGIKCPNCSTLSSSFSNFQPETSDHRIEKSVFGDVISTKASGHTLNDDECTPASNVLNPSQEGSLEATSKVERKSQSRYWTADEHKRFLEGLARFGHKDMKAIARFVGTRNATQVRTHAQKYYLKLAREAAKRQAIQYNQRASISIQQQGNTDPVYENTDASLISMRYRNSDDLSFSVDSFESSILNPRGLSSTHLNKVDLRDENETSSDGMFKSATLHRASFAQDSSIGEFSTTSEGLSERISVSNNDLSLNSFYDLEGTDIVSDREGNTCINGWLHRDGSGTERNGDYWSANLGSFPMEDSEHSWNILEKLHEKDFSKVEDFRKFPENTI</sequence>
<accession>A0A9C7USP5</accession>
<evidence type="ECO:0000259" key="7">
    <source>
        <dbReference type="PROSITE" id="PS51294"/>
    </source>
</evidence>
<dbReference type="NCBIfam" id="TIGR01557">
    <property type="entry name" value="myb_SHAQKYF"/>
    <property type="match status" value="1"/>
</dbReference>
<dbReference type="SUPFAM" id="SSF46689">
    <property type="entry name" value="Homeodomain-like"/>
    <property type="match status" value="1"/>
</dbReference>
<evidence type="ECO:0000259" key="6">
    <source>
        <dbReference type="PROSITE" id="PS51293"/>
    </source>
</evidence>
<dbReference type="Proteomes" id="UP001061958">
    <property type="component" value="Unassembled WGS sequence"/>
</dbReference>
<dbReference type="OrthoDB" id="118550at2759"/>
<dbReference type="AlphaFoldDB" id="A0A9C7USP5"/>
<keyword evidence="4" id="KW-0175">Coiled coil</keyword>
<feature type="domain" description="SANT" evidence="6">
    <location>
        <begin position="190"/>
        <end position="242"/>
    </location>
</feature>
<keyword evidence="2" id="KW-0804">Transcription</keyword>
<evidence type="ECO:0000256" key="4">
    <source>
        <dbReference type="SAM" id="Coils"/>
    </source>
</evidence>
<dbReference type="CDD" id="cd00167">
    <property type="entry name" value="SANT"/>
    <property type="match status" value="1"/>
</dbReference>
<evidence type="ECO:0000256" key="1">
    <source>
        <dbReference type="ARBA" id="ARBA00023015"/>
    </source>
</evidence>
<dbReference type="Gene3D" id="1.10.10.60">
    <property type="entry name" value="Homeodomain-like"/>
    <property type="match status" value="1"/>
</dbReference>
<proteinExistence type="predicted"/>
<keyword evidence="3" id="KW-0539">Nucleus</keyword>